<protein>
    <submittedName>
        <fullName evidence="1">Uncharacterized protein</fullName>
    </submittedName>
</protein>
<organism evidence="1 2">
    <name type="scientific">Cirrhinus molitorella</name>
    <name type="common">mud carp</name>
    <dbReference type="NCBI Taxonomy" id="172907"/>
    <lineage>
        <taxon>Eukaryota</taxon>
        <taxon>Metazoa</taxon>
        <taxon>Chordata</taxon>
        <taxon>Craniata</taxon>
        <taxon>Vertebrata</taxon>
        <taxon>Euteleostomi</taxon>
        <taxon>Actinopterygii</taxon>
        <taxon>Neopterygii</taxon>
        <taxon>Teleostei</taxon>
        <taxon>Ostariophysi</taxon>
        <taxon>Cypriniformes</taxon>
        <taxon>Cyprinidae</taxon>
        <taxon>Labeoninae</taxon>
        <taxon>Labeonini</taxon>
        <taxon>Cirrhinus</taxon>
    </lineage>
</organism>
<reference evidence="1" key="1">
    <citation type="submission" date="2023-08" db="EMBL/GenBank/DDBJ databases">
        <title>Chromosome-level Genome Assembly of mud carp (Cirrhinus molitorella).</title>
        <authorList>
            <person name="Liu H."/>
        </authorList>
    </citation>
    <scope>NUCLEOTIDE SEQUENCE</scope>
    <source>
        <strain evidence="1">Prfri</strain>
        <tissue evidence="1">Muscle</tissue>
    </source>
</reference>
<name>A0AA88Q553_9TELE</name>
<dbReference type="EMBL" id="JAUYZG010000007">
    <property type="protein sequence ID" value="KAK2903231.1"/>
    <property type="molecule type" value="Genomic_DNA"/>
</dbReference>
<sequence>MKAVLTILVVAMLLCIVLSSEASDVLQCTGEKLSDGQFFFNMPYEVKEDIHDCETQWLVNGKVTGIHDAEGNSTFIFPIVKMTAKTAILETCPETLECLIMCPTASINEKQQCSCDASPPTTLPEVGIPNWSVYIWIGGSAFVVLVIVIAIIVVYQKRKRSGYTSGSAEEI</sequence>
<evidence type="ECO:0000313" key="2">
    <source>
        <dbReference type="Proteomes" id="UP001187343"/>
    </source>
</evidence>
<dbReference type="AlphaFoldDB" id="A0AA88Q553"/>
<gene>
    <name evidence="1" type="ORF">Q8A67_007944</name>
</gene>
<evidence type="ECO:0000313" key="1">
    <source>
        <dbReference type="EMBL" id="KAK2903231.1"/>
    </source>
</evidence>
<proteinExistence type="predicted"/>
<accession>A0AA88Q553</accession>
<dbReference type="Proteomes" id="UP001187343">
    <property type="component" value="Unassembled WGS sequence"/>
</dbReference>
<comment type="caution">
    <text evidence="1">The sequence shown here is derived from an EMBL/GenBank/DDBJ whole genome shotgun (WGS) entry which is preliminary data.</text>
</comment>
<keyword evidence="2" id="KW-1185">Reference proteome</keyword>